<organism evidence="1 2">
    <name type="scientific">Datura stramonium</name>
    <name type="common">Jimsonweed</name>
    <name type="synonym">Common thornapple</name>
    <dbReference type="NCBI Taxonomy" id="4076"/>
    <lineage>
        <taxon>Eukaryota</taxon>
        <taxon>Viridiplantae</taxon>
        <taxon>Streptophyta</taxon>
        <taxon>Embryophyta</taxon>
        <taxon>Tracheophyta</taxon>
        <taxon>Spermatophyta</taxon>
        <taxon>Magnoliopsida</taxon>
        <taxon>eudicotyledons</taxon>
        <taxon>Gunneridae</taxon>
        <taxon>Pentapetalae</taxon>
        <taxon>asterids</taxon>
        <taxon>lamiids</taxon>
        <taxon>Solanales</taxon>
        <taxon>Solanaceae</taxon>
        <taxon>Solanoideae</taxon>
        <taxon>Datureae</taxon>
        <taxon>Datura</taxon>
    </lineage>
</organism>
<sequence length="87" mass="10136">NGYSSFISISQREEAPLEKFKHQLVNQRNYAKLVCKQGWFVPFHASIFKRDLTPPYVDDVMLEVVSFRYVNGLILFTPWEGTDTPHS</sequence>
<name>A0ABS8V1U6_DATST</name>
<keyword evidence="2" id="KW-1185">Reference proteome</keyword>
<proteinExistence type="predicted"/>
<gene>
    <name evidence="1" type="ORF">HAX54_025597</name>
</gene>
<protein>
    <submittedName>
        <fullName evidence="1">Uncharacterized protein</fullName>
    </submittedName>
</protein>
<evidence type="ECO:0000313" key="1">
    <source>
        <dbReference type="EMBL" id="MCD9640321.1"/>
    </source>
</evidence>
<accession>A0ABS8V1U6</accession>
<evidence type="ECO:0000313" key="2">
    <source>
        <dbReference type="Proteomes" id="UP000823775"/>
    </source>
</evidence>
<feature type="non-terminal residue" evidence="1">
    <location>
        <position position="1"/>
    </location>
</feature>
<comment type="caution">
    <text evidence="1">The sequence shown here is derived from an EMBL/GenBank/DDBJ whole genome shotgun (WGS) entry which is preliminary data.</text>
</comment>
<dbReference type="EMBL" id="JACEIK010003102">
    <property type="protein sequence ID" value="MCD9640321.1"/>
    <property type="molecule type" value="Genomic_DNA"/>
</dbReference>
<dbReference type="Proteomes" id="UP000823775">
    <property type="component" value="Unassembled WGS sequence"/>
</dbReference>
<reference evidence="1 2" key="1">
    <citation type="journal article" date="2021" name="BMC Genomics">
        <title>Datura genome reveals duplications of psychoactive alkaloid biosynthetic genes and high mutation rate following tissue culture.</title>
        <authorList>
            <person name="Rajewski A."/>
            <person name="Carter-House D."/>
            <person name="Stajich J."/>
            <person name="Litt A."/>
        </authorList>
    </citation>
    <scope>NUCLEOTIDE SEQUENCE [LARGE SCALE GENOMIC DNA]</scope>
    <source>
        <strain evidence="1">AR-01</strain>
    </source>
</reference>